<proteinExistence type="predicted"/>
<comment type="caution">
    <text evidence="1">The sequence shown here is derived from an EMBL/GenBank/DDBJ whole genome shotgun (WGS) entry which is preliminary data.</text>
</comment>
<evidence type="ECO:0000313" key="1">
    <source>
        <dbReference type="EMBL" id="GBL97201.1"/>
    </source>
</evidence>
<dbReference type="Proteomes" id="UP000499080">
    <property type="component" value="Unassembled WGS sequence"/>
</dbReference>
<dbReference type="AlphaFoldDB" id="A0A4Y2BY77"/>
<reference evidence="1 2" key="1">
    <citation type="journal article" date="2019" name="Sci. Rep.">
        <title>Orb-weaving spider Araneus ventricosus genome elucidates the spidroin gene catalogue.</title>
        <authorList>
            <person name="Kono N."/>
            <person name="Nakamura H."/>
            <person name="Ohtoshi R."/>
            <person name="Moran D.A.P."/>
            <person name="Shinohara A."/>
            <person name="Yoshida Y."/>
            <person name="Fujiwara M."/>
            <person name="Mori M."/>
            <person name="Tomita M."/>
            <person name="Arakawa K."/>
        </authorList>
    </citation>
    <scope>NUCLEOTIDE SEQUENCE [LARGE SCALE GENOMIC DNA]</scope>
</reference>
<organism evidence="1 2">
    <name type="scientific">Araneus ventricosus</name>
    <name type="common">Orbweaver spider</name>
    <name type="synonym">Epeira ventricosa</name>
    <dbReference type="NCBI Taxonomy" id="182803"/>
    <lineage>
        <taxon>Eukaryota</taxon>
        <taxon>Metazoa</taxon>
        <taxon>Ecdysozoa</taxon>
        <taxon>Arthropoda</taxon>
        <taxon>Chelicerata</taxon>
        <taxon>Arachnida</taxon>
        <taxon>Araneae</taxon>
        <taxon>Araneomorphae</taxon>
        <taxon>Entelegynae</taxon>
        <taxon>Araneoidea</taxon>
        <taxon>Araneidae</taxon>
        <taxon>Araneus</taxon>
    </lineage>
</organism>
<dbReference type="EMBL" id="BGPR01000127">
    <property type="protein sequence ID" value="GBL97201.1"/>
    <property type="molecule type" value="Genomic_DNA"/>
</dbReference>
<gene>
    <name evidence="1" type="ORF">AVEN_144633_1</name>
</gene>
<evidence type="ECO:0000313" key="2">
    <source>
        <dbReference type="Proteomes" id="UP000499080"/>
    </source>
</evidence>
<protein>
    <submittedName>
        <fullName evidence="1">Uncharacterized protein</fullName>
    </submittedName>
</protein>
<accession>A0A4Y2BY77</accession>
<name>A0A4Y2BY77_ARAVE</name>
<keyword evidence="2" id="KW-1185">Reference proteome</keyword>
<sequence>MAMRIPLYYLGLDPKVVEPIDEVVESFDCGCATIPLTALSKESQIFSMKLRSGFEDLTKIWTSQEKAWFIETKSATQVLRNFPTQYGSEATSRSTIRA</sequence>